<organism evidence="13">
    <name type="scientific">Oppiella nova</name>
    <dbReference type="NCBI Taxonomy" id="334625"/>
    <lineage>
        <taxon>Eukaryota</taxon>
        <taxon>Metazoa</taxon>
        <taxon>Ecdysozoa</taxon>
        <taxon>Arthropoda</taxon>
        <taxon>Chelicerata</taxon>
        <taxon>Arachnida</taxon>
        <taxon>Acari</taxon>
        <taxon>Acariformes</taxon>
        <taxon>Sarcoptiformes</taxon>
        <taxon>Oribatida</taxon>
        <taxon>Brachypylina</taxon>
        <taxon>Oppioidea</taxon>
        <taxon>Oppiidae</taxon>
        <taxon>Oppiella</taxon>
    </lineage>
</organism>
<dbReference type="Gene3D" id="3.40.630.30">
    <property type="match status" value="1"/>
</dbReference>
<keyword evidence="7" id="KW-0808">Transferase</keyword>
<comment type="catalytic activity">
    <reaction evidence="11">
        <text>N-terminal L-seryl-[histone H4] + acetyl-CoA = N-terminal N(alpha)-acetyl-L-seryl-[histone H4] + CoA + H(+)</text>
        <dbReference type="Rhea" id="RHEA:50596"/>
        <dbReference type="Rhea" id="RHEA-COMP:12740"/>
        <dbReference type="Rhea" id="RHEA-COMP:12743"/>
        <dbReference type="ChEBI" id="CHEBI:15378"/>
        <dbReference type="ChEBI" id="CHEBI:57287"/>
        <dbReference type="ChEBI" id="CHEBI:57288"/>
        <dbReference type="ChEBI" id="CHEBI:64738"/>
        <dbReference type="ChEBI" id="CHEBI:83690"/>
        <dbReference type="EC" id="2.3.1.257"/>
    </reaction>
</comment>
<dbReference type="GO" id="GO:0005737">
    <property type="term" value="C:cytoplasm"/>
    <property type="evidence" value="ECO:0007669"/>
    <property type="project" value="UniProtKB-SubCell"/>
</dbReference>
<evidence type="ECO:0000313" key="13">
    <source>
        <dbReference type="EMBL" id="CAD7638709.1"/>
    </source>
</evidence>
<dbReference type="PANTHER" id="PTHR20531:SF1">
    <property type="entry name" value="N-ALPHA-ACETYLTRANSFERASE 40"/>
    <property type="match status" value="1"/>
</dbReference>
<comment type="subcellular location">
    <subcellularLocation>
        <location evidence="2">Cytoplasm</location>
    </subcellularLocation>
    <subcellularLocation>
        <location evidence="1">Nucleus</location>
    </subcellularLocation>
</comment>
<evidence type="ECO:0000256" key="7">
    <source>
        <dbReference type="ARBA" id="ARBA00022679"/>
    </source>
</evidence>
<keyword evidence="8" id="KW-0539">Nucleus</keyword>
<proteinExistence type="inferred from homology"/>
<feature type="domain" description="N-acetyltransferase" evidence="12">
    <location>
        <begin position="64"/>
        <end position="205"/>
    </location>
</feature>
<dbReference type="CDD" id="cd04301">
    <property type="entry name" value="NAT_SF"/>
    <property type="match status" value="1"/>
</dbReference>
<evidence type="ECO:0000256" key="8">
    <source>
        <dbReference type="ARBA" id="ARBA00023242"/>
    </source>
</evidence>
<dbReference type="GO" id="GO:0005634">
    <property type="term" value="C:nucleus"/>
    <property type="evidence" value="ECO:0007669"/>
    <property type="project" value="UniProtKB-SubCell"/>
</dbReference>
<dbReference type="Pfam" id="PF00583">
    <property type="entry name" value="Acetyltransf_1"/>
    <property type="match status" value="1"/>
</dbReference>
<dbReference type="EMBL" id="OC915116">
    <property type="protein sequence ID" value="CAD7638709.1"/>
    <property type="molecule type" value="Genomic_DNA"/>
</dbReference>
<keyword evidence="6" id="KW-0963">Cytoplasm</keyword>
<evidence type="ECO:0000256" key="11">
    <source>
        <dbReference type="ARBA" id="ARBA00049524"/>
    </source>
</evidence>
<comment type="catalytic activity">
    <reaction evidence="10">
        <text>N-terminal L-seryl-[histone H2A] + acetyl-CoA = N-terminal N(alpha)-acetyl-L-seryl-[histone H2A] + CoA + H(+)</text>
        <dbReference type="Rhea" id="RHEA:50600"/>
        <dbReference type="Rhea" id="RHEA-COMP:12742"/>
        <dbReference type="Rhea" id="RHEA-COMP:12744"/>
        <dbReference type="ChEBI" id="CHEBI:15378"/>
        <dbReference type="ChEBI" id="CHEBI:57287"/>
        <dbReference type="ChEBI" id="CHEBI:57288"/>
        <dbReference type="ChEBI" id="CHEBI:64738"/>
        <dbReference type="ChEBI" id="CHEBI:83690"/>
        <dbReference type="EC" id="2.3.1.257"/>
    </reaction>
</comment>
<sequence length="221" mass="25550">MTSKNGINSGGKGCRAKALIAVANQSDDPLLQVNPSVRTFVDHNGRQHRLECHRWDQLDAETQQWIQDVTEHNMKSFYESSSCGWNRSQKEKELRHSTARHLVVRSEEDNRLVAFSHFRFETGGQESECCVYCYELQVEASHQRSGVGRHLMEVLYEIAVAFRMRKVMLTVFDCNSIAMHFYTHSLKYRIDRSSPSRCQMTADYQILCHNVTQSKLITNTN</sequence>
<protein>
    <recommendedName>
        <fullName evidence="5">N-alpha-acetyltransferase 40</fullName>
        <ecNumber evidence="4">2.3.1.257</ecNumber>
    </recommendedName>
</protein>
<evidence type="ECO:0000256" key="2">
    <source>
        <dbReference type="ARBA" id="ARBA00004496"/>
    </source>
</evidence>
<accession>A0A7R9LBW8</accession>
<dbReference type="AlphaFoldDB" id="A0A7R9LBW8"/>
<evidence type="ECO:0000259" key="12">
    <source>
        <dbReference type="PROSITE" id="PS51186"/>
    </source>
</evidence>
<evidence type="ECO:0000256" key="6">
    <source>
        <dbReference type="ARBA" id="ARBA00022490"/>
    </source>
</evidence>
<evidence type="ECO:0000256" key="9">
    <source>
        <dbReference type="ARBA" id="ARBA00023315"/>
    </source>
</evidence>
<dbReference type="Proteomes" id="UP000728032">
    <property type="component" value="Unassembled WGS sequence"/>
</dbReference>
<dbReference type="EC" id="2.3.1.257" evidence="4"/>
<evidence type="ECO:0000256" key="3">
    <source>
        <dbReference type="ARBA" id="ARBA00008870"/>
    </source>
</evidence>
<name>A0A7R9LBW8_9ACAR</name>
<dbReference type="InterPro" id="IPR016181">
    <property type="entry name" value="Acyl_CoA_acyltransferase"/>
</dbReference>
<dbReference type="InterPro" id="IPR000182">
    <property type="entry name" value="GNAT_dom"/>
</dbReference>
<keyword evidence="9" id="KW-0012">Acyltransferase</keyword>
<dbReference type="OrthoDB" id="424551at2759"/>
<dbReference type="InterPro" id="IPR039949">
    <property type="entry name" value="NAA40"/>
</dbReference>
<dbReference type="SUPFAM" id="SSF55729">
    <property type="entry name" value="Acyl-CoA N-acyltransferases (Nat)"/>
    <property type="match status" value="1"/>
</dbReference>
<dbReference type="PANTHER" id="PTHR20531">
    <property type="entry name" value="N-ALPHA-ACETYLTRANSFERASE 40"/>
    <property type="match status" value="1"/>
</dbReference>
<keyword evidence="14" id="KW-1185">Reference proteome</keyword>
<dbReference type="EMBL" id="CAJPVJ010000291">
    <property type="protein sequence ID" value="CAG2161951.1"/>
    <property type="molecule type" value="Genomic_DNA"/>
</dbReference>
<evidence type="ECO:0000256" key="10">
    <source>
        <dbReference type="ARBA" id="ARBA00047821"/>
    </source>
</evidence>
<dbReference type="GO" id="GO:0043998">
    <property type="term" value="F:histone H2A acetyltransferase activity"/>
    <property type="evidence" value="ECO:0007669"/>
    <property type="project" value="InterPro"/>
</dbReference>
<gene>
    <name evidence="13" type="ORF">ONB1V03_LOCUS1552</name>
</gene>
<dbReference type="GO" id="GO:1990189">
    <property type="term" value="F:protein N-terminal-serine acetyltransferase activity"/>
    <property type="evidence" value="ECO:0007669"/>
    <property type="project" value="UniProtKB-EC"/>
</dbReference>
<evidence type="ECO:0000256" key="4">
    <source>
        <dbReference type="ARBA" id="ARBA00012950"/>
    </source>
</evidence>
<dbReference type="PROSITE" id="PS51186">
    <property type="entry name" value="GNAT"/>
    <property type="match status" value="1"/>
</dbReference>
<evidence type="ECO:0000256" key="1">
    <source>
        <dbReference type="ARBA" id="ARBA00004123"/>
    </source>
</evidence>
<evidence type="ECO:0000313" key="14">
    <source>
        <dbReference type="Proteomes" id="UP000728032"/>
    </source>
</evidence>
<reference evidence="13" key="1">
    <citation type="submission" date="2020-11" db="EMBL/GenBank/DDBJ databases">
        <authorList>
            <person name="Tran Van P."/>
        </authorList>
    </citation>
    <scope>NUCLEOTIDE SEQUENCE</scope>
</reference>
<comment type="similarity">
    <text evidence="3">Belongs to the acetyltransferase family. NAA40 subfamily.</text>
</comment>
<evidence type="ECO:0000256" key="5">
    <source>
        <dbReference type="ARBA" id="ARBA00015043"/>
    </source>
</evidence>
<dbReference type="GO" id="GO:0010485">
    <property type="term" value="F:histone H4 acetyltransferase activity"/>
    <property type="evidence" value="ECO:0007669"/>
    <property type="project" value="InterPro"/>
</dbReference>